<comment type="caution">
    <text evidence="1">The sequence shown here is derived from an EMBL/GenBank/DDBJ whole genome shotgun (WGS) entry which is preliminary data.</text>
</comment>
<evidence type="ECO:0000313" key="2">
    <source>
        <dbReference type="Proteomes" id="UP000026941"/>
    </source>
</evidence>
<dbReference type="EMBL" id="BAYX01000002">
    <property type="protein sequence ID" value="GAJ91900.1"/>
    <property type="molecule type" value="Genomic_DNA"/>
</dbReference>
<evidence type="ECO:0000313" key="1">
    <source>
        <dbReference type="EMBL" id="GAJ91900.1"/>
    </source>
</evidence>
<accession>A0AA87U3J8</accession>
<proteinExistence type="predicted"/>
<dbReference type="Proteomes" id="UP000026941">
    <property type="component" value="Unassembled WGS sequence"/>
</dbReference>
<gene>
    <name evidence="1" type="ORF">RRH01S_02_05690</name>
</gene>
<name>A0AA87U3J8_RHIRH</name>
<dbReference type="AlphaFoldDB" id="A0AA87U3J8"/>
<reference evidence="1 2" key="1">
    <citation type="submission" date="2014-05" db="EMBL/GenBank/DDBJ databases">
        <title>Whole genome shotgun sequence of Rhizobium rhizogenes NBRC 13257.</title>
        <authorList>
            <person name="Katano-Makiyama Y."/>
            <person name="Hosoyama A."/>
            <person name="Hashimoto M."/>
            <person name="Hosoyama Y."/>
            <person name="Noguchi M."/>
            <person name="Tsuchikane K."/>
            <person name="Kimura A."/>
            <person name="Ohji S."/>
            <person name="Ichikawa N."/>
            <person name="Yamazoe A."/>
            <person name="Fujita N."/>
        </authorList>
    </citation>
    <scope>NUCLEOTIDE SEQUENCE [LARGE SCALE GENOMIC DNA]</scope>
    <source>
        <strain evidence="1 2">NBRC 13257</strain>
    </source>
</reference>
<organism evidence="1 2">
    <name type="scientific">Rhizobium rhizogenes NBRC 13257</name>
    <dbReference type="NCBI Taxonomy" id="1220581"/>
    <lineage>
        <taxon>Bacteria</taxon>
        <taxon>Pseudomonadati</taxon>
        <taxon>Pseudomonadota</taxon>
        <taxon>Alphaproteobacteria</taxon>
        <taxon>Hyphomicrobiales</taxon>
        <taxon>Rhizobiaceae</taxon>
        <taxon>Rhizobium/Agrobacterium group</taxon>
        <taxon>Rhizobium</taxon>
    </lineage>
</organism>
<sequence>MIADIIESMHLREQGYDIFDREVDQRTHFAVSTAPAKAGDWFI</sequence>
<protein>
    <submittedName>
        <fullName evidence="1">Uncharacterized protein</fullName>
    </submittedName>
</protein>